<sequence length="512" mass="59374">MVVLSFRKSRGKLISLMIIICHAIVESKIIEGELKTDENWAYLTRFCFLSELGMFEYDIEYPKEYRTQNILLYYDERNQWPAVYKTNKTCSEKESVLFVPNGQVIYLNETTFRSGCFDNTDDALSGWLHCHSRRTFQSRRERWWFIAISNCDSKKGLYLRYRITMTNHEHNLWHKHFSADQLYILQVDICFLVLYVVLLLMSFVETQALRSRHLLHRTYLLYLASVVLECFGLGFLCGYYAIYAQEGTSGIELKLIGKVSEALSTLLLLTLLIFIAKGYTVTRGRLKRKTSFKIAAFLCLYILVYIILFLYERKFFDPGEVLYIYESPAGYGIIGLRLVGWAWFVYAVIFTMMHYPEKSSFYTKLFLLYSLWFLSAPVVILISTFIVPKWVREKLLNSVELFISIGAHFVFFILTRPSKANKNFPYHVRTSQIGVMLQTNGSTPNGDNSIDKFAHHPYALTAPNTTPNYAVIFGIQANGNHAPPAETVTQGPVVRLERPTAPPMEEIVERRY</sequence>
<dbReference type="InterPro" id="IPR047831">
    <property type="entry name" value="GPR180/TMEM145"/>
</dbReference>
<dbReference type="InterPro" id="IPR019336">
    <property type="entry name" value="GPR180/TMEM145_TM"/>
</dbReference>
<evidence type="ECO:0000313" key="10">
    <source>
        <dbReference type="Proteomes" id="UP000887013"/>
    </source>
</evidence>
<keyword evidence="2 6" id="KW-0812">Transmembrane</keyword>
<organism evidence="9 10">
    <name type="scientific">Nephila pilipes</name>
    <name type="common">Giant wood spider</name>
    <name type="synonym">Nephila maculata</name>
    <dbReference type="NCBI Taxonomy" id="299642"/>
    <lineage>
        <taxon>Eukaryota</taxon>
        <taxon>Metazoa</taxon>
        <taxon>Ecdysozoa</taxon>
        <taxon>Arthropoda</taxon>
        <taxon>Chelicerata</taxon>
        <taxon>Arachnida</taxon>
        <taxon>Araneae</taxon>
        <taxon>Araneomorphae</taxon>
        <taxon>Entelegynae</taxon>
        <taxon>Araneoidea</taxon>
        <taxon>Nephilidae</taxon>
        <taxon>Nephila</taxon>
    </lineage>
</organism>
<dbReference type="InterPro" id="IPR053880">
    <property type="entry name" value="GPR180-like_N"/>
</dbReference>
<keyword evidence="10" id="KW-1185">Reference proteome</keyword>
<evidence type="ECO:0000259" key="7">
    <source>
        <dbReference type="Pfam" id="PF10192"/>
    </source>
</evidence>
<proteinExistence type="predicted"/>
<evidence type="ECO:0000256" key="1">
    <source>
        <dbReference type="ARBA" id="ARBA00004141"/>
    </source>
</evidence>
<evidence type="ECO:0000313" key="9">
    <source>
        <dbReference type="EMBL" id="GFT51980.1"/>
    </source>
</evidence>
<evidence type="ECO:0000256" key="4">
    <source>
        <dbReference type="ARBA" id="ARBA00023136"/>
    </source>
</evidence>
<evidence type="ECO:0000256" key="3">
    <source>
        <dbReference type="ARBA" id="ARBA00022989"/>
    </source>
</evidence>
<dbReference type="GO" id="GO:0007186">
    <property type="term" value="P:G protein-coupled receptor signaling pathway"/>
    <property type="evidence" value="ECO:0007669"/>
    <property type="project" value="InterPro"/>
</dbReference>
<accession>A0A8X6P5C5</accession>
<dbReference type="GO" id="GO:0016020">
    <property type="term" value="C:membrane"/>
    <property type="evidence" value="ECO:0007669"/>
    <property type="project" value="UniProtKB-SubCell"/>
</dbReference>
<feature type="transmembrane region" description="Helical" evidence="6">
    <location>
        <begin position="331"/>
        <end position="353"/>
    </location>
</feature>
<feature type="domain" description="GPR180-like N-terminal" evidence="8">
    <location>
        <begin position="30"/>
        <end position="161"/>
    </location>
</feature>
<feature type="transmembrane region" description="Helical" evidence="6">
    <location>
        <begin position="262"/>
        <end position="280"/>
    </location>
</feature>
<dbReference type="EMBL" id="BMAW01112328">
    <property type="protein sequence ID" value="GFT51980.1"/>
    <property type="molecule type" value="Genomic_DNA"/>
</dbReference>
<evidence type="ECO:0000259" key="8">
    <source>
        <dbReference type="Pfam" id="PF21892"/>
    </source>
</evidence>
<name>A0A8X6P5C5_NEPPI</name>
<dbReference type="Pfam" id="PF10192">
    <property type="entry name" value="GPR180-TMEM145_TM"/>
    <property type="match status" value="1"/>
</dbReference>
<keyword evidence="3 6" id="KW-1133">Transmembrane helix</keyword>
<dbReference type="PANTHER" id="PTHR23252:SF24">
    <property type="entry name" value="TRANSMEMBRANE PROTEIN 145"/>
    <property type="match status" value="1"/>
</dbReference>
<comment type="subcellular location">
    <subcellularLocation>
        <location evidence="1">Membrane</location>
        <topology evidence="1">Multi-pass membrane protein</topology>
    </subcellularLocation>
</comment>
<dbReference type="Proteomes" id="UP000887013">
    <property type="component" value="Unassembled WGS sequence"/>
</dbReference>
<dbReference type="AlphaFoldDB" id="A0A8X6P5C5"/>
<dbReference type="Pfam" id="PF21892">
    <property type="entry name" value="TMEM145_N"/>
    <property type="match status" value="1"/>
</dbReference>
<evidence type="ECO:0000256" key="2">
    <source>
        <dbReference type="ARBA" id="ARBA00022692"/>
    </source>
</evidence>
<keyword evidence="4 6" id="KW-0472">Membrane</keyword>
<keyword evidence="5" id="KW-0325">Glycoprotein</keyword>
<dbReference type="PANTHER" id="PTHR23252">
    <property type="entry name" value="INTIMAL THICKNESS RECEPTOR-RELATED"/>
    <property type="match status" value="1"/>
</dbReference>
<dbReference type="GO" id="GO:0019236">
    <property type="term" value="P:response to pheromone"/>
    <property type="evidence" value="ECO:0007669"/>
    <property type="project" value="InterPro"/>
</dbReference>
<feature type="transmembrane region" description="Helical" evidence="6">
    <location>
        <begin position="182"/>
        <end position="200"/>
    </location>
</feature>
<feature type="transmembrane region" description="Helical" evidence="6">
    <location>
        <begin position="220"/>
        <end position="242"/>
    </location>
</feature>
<evidence type="ECO:0000256" key="6">
    <source>
        <dbReference type="SAM" id="Phobius"/>
    </source>
</evidence>
<feature type="domain" description="GPR180/TMEM145 transmembrane" evidence="7">
    <location>
        <begin position="191"/>
        <end position="411"/>
    </location>
</feature>
<dbReference type="OrthoDB" id="205745at2759"/>
<feature type="transmembrane region" description="Helical" evidence="6">
    <location>
        <begin position="399"/>
        <end position="415"/>
    </location>
</feature>
<feature type="transmembrane region" description="Helical" evidence="6">
    <location>
        <begin position="292"/>
        <end position="311"/>
    </location>
</feature>
<evidence type="ECO:0000256" key="5">
    <source>
        <dbReference type="ARBA" id="ARBA00023180"/>
    </source>
</evidence>
<protein>
    <submittedName>
        <fullName evidence="9">Transmembrane protein 145</fullName>
    </submittedName>
</protein>
<feature type="transmembrane region" description="Helical" evidence="6">
    <location>
        <begin position="365"/>
        <end position="387"/>
    </location>
</feature>
<gene>
    <name evidence="9" type="primary">tmem145</name>
    <name evidence="9" type="ORF">NPIL_542521</name>
</gene>
<comment type="caution">
    <text evidence="9">The sequence shown here is derived from an EMBL/GenBank/DDBJ whole genome shotgun (WGS) entry which is preliminary data.</text>
</comment>
<reference evidence="9" key="1">
    <citation type="submission" date="2020-08" db="EMBL/GenBank/DDBJ databases">
        <title>Multicomponent nature underlies the extraordinary mechanical properties of spider dragline silk.</title>
        <authorList>
            <person name="Kono N."/>
            <person name="Nakamura H."/>
            <person name="Mori M."/>
            <person name="Yoshida Y."/>
            <person name="Ohtoshi R."/>
            <person name="Malay A.D."/>
            <person name="Moran D.A.P."/>
            <person name="Tomita M."/>
            <person name="Numata K."/>
            <person name="Arakawa K."/>
        </authorList>
    </citation>
    <scope>NUCLEOTIDE SEQUENCE</scope>
</reference>